<dbReference type="EMBL" id="GBXM01092209">
    <property type="protein sequence ID" value="JAH16368.1"/>
    <property type="molecule type" value="Transcribed_RNA"/>
</dbReference>
<proteinExistence type="predicted"/>
<reference evidence="1" key="2">
    <citation type="journal article" date="2015" name="Fish Shellfish Immunol.">
        <title>Early steps in the European eel (Anguilla anguilla)-Vibrio vulnificus interaction in the gills: Role of the RtxA13 toxin.</title>
        <authorList>
            <person name="Callol A."/>
            <person name="Pajuelo D."/>
            <person name="Ebbesson L."/>
            <person name="Teles M."/>
            <person name="MacKenzie S."/>
            <person name="Amaro C."/>
        </authorList>
    </citation>
    <scope>NUCLEOTIDE SEQUENCE</scope>
</reference>
<organism evidence="1">
    <name type="scientific">Anguilla anguilla</name>
    <name type="common">European freshwater eel</name>
    <name type="synonym">Muraena anguilla</name>
    <dbReference type="NCBI Taxonomy" id="7936"/>
    <lineage>
        <taxon>Eukaryota</taxon>
        <taxon>Metazoa</taxon>
        <taxon>Chordata</taxon>
        <taxon>Craniata</taxon>
        <taxon>Vertebrata</taxon>
        <taxon>Euteleostomi</taxon>
        <taxon>Actinopterygii</taxon>
        <taxon>Neopterygii</taxon>
        <taxon>Teleostei</taxon>
        <taxon>Anguilliformes</taxon>
        <taxon>Anguillidae</taxon>
        <taxon>Anguilla</taxon>
    </lineage>
</organism>
<sequence>MVNGSIINHNNQFCDHLSIFTYLCFHSREELFEMIHFLDLL</sequence>
<reference evidence="1" key="1">
    <citation type="submission" date="2014-11" db="EMBL/GenBank/DDBJ databases">
        <authorList>
            <person name="Amaro Gonzalez C."/>
        </authorList>
    </citation>
    <scope>NUCLEOTIDE SEQUENCE</scope>
</reference>
<dbReference type="AlphaFoldDB" id="A0A0E9QJX2"/>
<evidence type="ECO:0000313" key="1">
    <source>
        <dbReference type="EMBL" id="JAH16368.1"/>
    </source>
</evidence>
<accession>A0A0E9QJX2</accession>
<name>A0A0E9QJX2_ANGAN</name>
<protein>
    <submittedName>
        <fullName evidence="1">Uncharacterized protein</fullName>
    </submittedName>
</protein>